<dbReference type="GO" id="GO:0051213">
    <property type="term" value="F:dioxygenase activity"/>
    <property type="evidence" value="ECO:0007669"/>
    <property type="project" value="UniProtKB-KW"/>
</dbReference>
<reference evidence="8" key="1">
    <citation type="submission" date="2023-07" db="EMBL/GenBank/DDBJ databases">
        <title>Functional and genomic diversity of the sorghum phyllosphere microbiome.</title>
        <authorList>
            <person name="Shade A."/>
        </authorList>
    </citation>
    <scope>NUCLEOTIDE SEQUENCE [LARGE SCALE GENOMIC DNA]</scope>
    <source>
        <strain evidence="8">SORGH_AS_0422</strain>
    </source>
</reference>
<keyword evidence="5 7" id="KW-0560">Oxidoreductase</keyword>
<evidence type="ECO:0000259" key="6">
    <source>
        <dbReference type="Pfam" id="PF02900"/>
    </source>
</evidence>
<dbReference type="CDD" id="cd07363">
    <property type="entry name" value="45_DOPA_Dioxygenase"/>
    <property type="match status" value="1"/>
</dbReference>
<evidence type="ECO:0000313" key="8">
    <source>
        <dbReference type="Proteomes" id="UP001258315"/>
    </source>
</evidence>
<gene>
    <name evidence="7" type="ORF">QE417_002279</name>
</gene>
<accession>A0ABU3GW51</accession>
<evidence type="ECO:0000256" key="5">
    <source>
        <dbReference type="ARBA" id="ARBA00023002"/>
    </source>
</evidence>
<dbReference type="InterPro" id="IPR014436">
    <property type="entry name" value="Extradiol_dOase_DODA"/>
</dbReference>
<dbReference type="PANTHER" id="PTHR30096:SF0">
    <property type="entry name" value="4,5-DOPA DIOXYGENASE EXTRADIOL-LIKE PROTEIN"/>
    <property type="match status" value="1"/>
</dbReference>
<dbReference type="Proteomes" id="UP001258315">
    <property type="component" value="Unassembled WGS sequence"/>
</dbReference>
<dbReference type="InterPro" id="IPR004183">
    <property type="entry name" value="Xdiol_dOase_suB"/>
</dbReference>
<dbReference type="EC" id="1.13.11.-" evidence="7"/>
<comment type="caution">
    <text evidence="7">The sequence shown here is derived from an EMBL/GenBank/DDBJ whole genome shotgun (WGS) entry which is preliminary data.</text>
</comment>
<dbReference type="EMBL" id="JAVLVU010000001">
    <property type="protein sequence ID" value="MDT3403207.1"/>
    <property type="molecule type" value="Genomic_DNA"/>
</dbReference>
<dbReference type="SUPFAM" id="SSF53213">
    <property type="entry name" value="LigB-like"/>
    <property type="match status" value="1"/>
</dbReference>
<comment type="similarity">
    <text evidence="2">Belongs to the DODA-type extradiol aromatic ring-opening dioxygenase family.</text>
</comment>
<dbReference type="Pfam" id="PF02900">
    <property type="entry name" value="LigB"/>
    <property type="match status" value="1"/>
</dbReference>
<feature type="domain" description="Extradiol ring-cleavage dioxygenase class III enzyme subunit B" evidence="6">
    <location>
        <begin position="53"/>
        <end position="257"/>
    </location>
</feature>
<evidence type="ECO:0000256" key="4">
    <source>
        <dbReference type="ARBA" id="ARBA00022833"/>
    </source>
</evidence>
<dbReference type="PANTHER" id="PTHR30096">
    <property type="entry name" value="4,5-DOPA DIOXYGENASE EXTRADIOL-LIKE PROTEIN"/>
    <property type="match status" value="1"/>
</dbReference>
<dbReference type="PIRSF" id="PIRSF006157">
    <property type="entry name" value="Doxgns_DODA"/>
    <property type="match status" value="1"/>
</dbReference>
<comment type="cofactor">
    <cofactor evidence="1">
        <name>Zn(2+)</name>
        <dbReference type="ChEBI" id="CHEBI:29105"/>
    </cofactor>
</comment>
<keyword evidence="3" id="KW-0479">Metal-binding</keyword>
<protein>
    <submittedName>
        <fullName evidence="7">4,5-DOPA dioxygenase extradiol</fullName>
        <ecNumber evidence="7">1.13.11.-</ecNumber>
    </submittedName>
</protein>
<evidence type="ECO:0000256" key="2">
    <source>
        <dbReference type="ARBA" id="ARBA00007581"/>
    </source>
</evidence>
<proteinExistence type="inferred from homology"/>
<keyword evidence="4" id="KW-0862">Zinc</keyword>
<evidence type="ECO:0000256" key="1">
    <source>
        <dbReference type="ARBA" id="ARBA00001947"/>
    </source>
</evidence>
<organism evidence="7 8">
    <name type="scientific">Mucilaginibacter terrae</name>
    <dbReference type="NCBI Taxonomy" id="1955052"/>
    <lineage>
        <taxon>Bacteria</taxon>
        <taxon>Pseudomonadati</taxon>
        <taxon>Bacteroidota</taxon>
        <taxon>Sphingobacteriia</taxon>
        <taxon>Sphingobacteriales</taxon>
        <taxon>Sphingobacteriaceae</taxon>
        <taxon>Mucilaginibacter</taxon>
    </lineage>
</organism>
<name>A0ABU3GW51_9SPHI</name>
<keyword evidence="7" id="KW-0223">Dioxygenase</keyword>
<sequence>MHRSEFIKLMSILPLLTKAKGIESLLQSPGLLNHTERMPVFFTGHIDSHAEKFQPLLKSLQALGASVKPSVILVISAHWLTLGESYVTINKQFNVPDYPSTGSPTTAEYLVSTTAIKPYEWELDHGAWMRLKHIAPNRNIPVLQLSIDMEQPLDYHFRLARQLAPLRDMGVLIIGSGNIVHNLERSALRFWTEKPYQWAVDFDNWVKTKIDERDLGSLFRYSNFGEAAKLAVPTADHYLPLLYVLSLANRGESIEHTYESLYRGMSLRCLRVG</sequence>
<evidence type="ECO:0000256" key="3">
    <source>
        <dbReference type="ARBA" id="ARBA00022723"/>
    </source>
</evidence>
<dbReference type="Gene3D" id="3.40.830.10">
    <property type="entry name" value="LigB-like"/>
    <property type="match status" value="1"/>
</dbReference>
<keyword evidence="8" id="KW-1185">Reference proteome</keyword>
<evidence type="ECO:0000313" key="7">
    <source>
        <dbReference type="EMBL" id="MDT3403207.1"/>
    </source>
</evidence>